<dbReference type="EMBL" id="JAOJ01000003">
    <property type="protein sequence ID" value="EUA68066.1"/>
    <property type="molecule type" value="Genomic_DNA"/>
</dbReference>
<evidence type="ECO:0000313" key="1">
    <source>
        <dbReference type="EMBL" id="EUA68066.1"/>
    </source>
</evidence>
<reference evidence="1 2" key="1">
    <citation type="submission" date="2013-12" db="EMBL/GenBank/DDBJ databases">
        <authorList>
            <person name="Zelazny A."/>
            <person name="Olivier K."/>
            <person name="Holland S."/>
            <person name="Lenaerts A."/>
            <person name="Ordway D."/>
            <person name="DeGroote M.A."/>
            <person name="Parker T."/>
            <person name="Sizemore C."/>
            <person name="Tallon L.J."/>
            <person name="Sadzewicz L.K."/>
            <person name="Sengamalay N."/>
            <person name="Fraser C.M."/>
            <person name="Hine E."/>
            <person name="Shefchek K.A."/>
            <person name="Das S.P."/>
            <person name="Tettelin H."/>
        </authorList>
    </citation>
    <scope>NUCLEOTIDE SEQUENCE [LARGE SCALE GENOMIC DNA]</scope>
    <source>
        <strain evidence="1 2">1513</strain>
    </source>
</reference>
<accession>X8DJ38</accession>
<protein>
    <submittedName>
        <fullName evidence="1">Uncharacterized protein</fullName>
    </submittedName>
</protein>
<gene>
    <name evidence="1" type="ORF">I540_5120</name>
</gene>
<comment type="caution">
    <text evidence="1">The sequence shown here is derived from an EMBL/GenBank/DDBJ whole genome shotgun (WGS) entry which is preliminary data.</text>
</comment>
<proteinExistence type="predicted"/>
<organism evidence="1 2">
    <name type="scientific">Mycobacteroides abscessus subsp. bolletii 1513</name>
    <dbReference type="NCBI Taxonomy" id="1299321"/>
    <lineage>
        <taxon>Bacteria</taxon>
        <taxon>Bacillati</taxon>
        <taxon>Actinomycetota</taxon>
        <taxon>Actinomycetes</taxon>
        <taxon>Mycobacteriales</taxon>
        <taxon>Mycobacteriaceae</taxon>
        <taxon>Mycobacteroides</taxon>
        <taxon>Mycobacteroides abscessus</taxon>
    </lineage>
</organism>
<name>X8DJ38_9MYCO</name>
<evidence type="ECO:0000313" key="2">
    <source>
        <dbReference type="Proteomes" id="UP000023351"/>
    </source>
</evidence>
<dbReference type="Proteomes" id="UP000023351">
    <property type="component" value="Unassembled WGS sequence"/>
</dbReference>
<dbReference type="AlphaFoldDB" id="X8DJ38"/>
<sequence length="66" mass="6915">MNSVMAGPQVENRKIPSAISSTVVLMDSVCARAWPGRSQSGGVIVSAQLAHEDGERRDGARAPPVI</sequence>